<proteinExistence type="predicted"/>
<dbReference type="EMBL" id="FNRW01000005">
    <property type="protein sequence ID" value="SEB63588.1"/>
    <property type="molecule type" value="Genomic_DNA"/>
</dbReference>
<protein>
    <submittedName>
        <fullName evidence="3">Uncharacterized protein</fullName>
    </submittedName>
</protein>
<dbReference type="AlphaFoldDB" id="A0AA45V8Y5"/>
<accession>A0AA45V8Y5</accession>
<dbReference type="Proteomes" id="UP000182842">
    <property type="component" value="Unassembled WGS sequence"/>
</dbReference>
<keyword evidence="2" id="KW-0812">Transmembrane</keyword>
<name>A0AA45V8Y5_BIFLN</name>
<keyword evidence="2" id="KW-0472">Membrane</keyword>
<gene>
    <name evidence="3" type="ORF">SAMN04489748_1615</name>
</gene>
<evidence type="ECO:0000313" key="3">
    <source>
        <dbReference type="EMBL" id="SEB63588.1"/>
    </source>
</evidence>
<evidence type="ECO:0000313" key="4">
    <source>
        <dbReference type="Proteomes" id="UP000182842"/>
    </source>
</evidence>
<reference evidence="3 4" key="1">
    <citation type="submission" date="2016-10" db="EMBL/GenBank/DDBJ databases">
        <authorList>
            <person name="Varghese N."/>
            <person name="Submissions S."/>
        </authorList>
    </citation>
    <scope>NUCLEOTIDE SEQUENCE [LARGE SCALE GENOMIC DNA]</scope>
    <source>
        <strain evidence="3 4">DSM 20219</strain>
    </source>
</reference>
<evidence type="ECO:0000256" key="2">
    <source>
        <dbReference type="SAM" id="Phobius"/>
    </source>
</evidence>
<feature type="region of interest" description="Disordered" evidence="1">
    <location>
        <begin position="1"/>
        <end position="20"/>
    </location>
</feature>
<keyword evidence="2" id="KW-1133">Transmembrane helix</keyword>
<comment type="caution">
    <text evidence="3">The sequence shown here is derived from an EMBL/GenBank/DDBJ whole genome shotgun (WGS) entry which is preliminary data.</text>
</comment>
<organism evidence="3 4">
    <name type="scientific">Bifidobacterium longum</name>
    <dbReference type="NCBI Taxonomy" id="216816"/>
    <lineage>
        <taxon>Bacteria</taxon>
        <taxon>Bacillati</taxon>
        <taxon>Actinomycetota</taxon>
        <taxon>Actinomycetes</taxon>
        <taxon>Bifidobacteriales</taxon>
        <taxon>Bifidobacteriaceae</taxon>
        <taxon>Bifidobacterium</taxon>
    </lineage>
</organism>
<evidence type="ECO:0000256" key="1">
    <source>
        <dbReference type="SAM" id="MobiDB-lite"/>
    </source>
</evidence>
<feature type="transmembrane region" description="Helical" evidence="2">
    <location>
        <begin position="61"/>
        <end position="86"/>
    </location>
</feature>
<sequence length="90" mass="9743">MRRQFNPVYPQPTASYGRTPSDTGSFGLGCSRLLHSSGRACFLWMIWKNDRPGDAGMAGKGALVSAIINVVLFILWIVFAGILFAASGSY</sequence>